<reference evidence="2" key="2">
    <citation type="journal article" date="2015" name="Fish Shellfish Immunol.">
        <title>Early steps in the European eel (Anguilla anguilla)-Vibrio vulnificus interaction in the gills: Role of the RtxA13 toxin.</title>
        <authorList>
            <person name="Callol A."/>
            <person name="Pajuelo D."/>
            <person name="Ebbesson L."/>
            <person name="Teles M."/>
            <person name="MacKenzie S."/>
            <person name="Amaro C."/>
        </authorList>
    </citation>
    <scope>NUCLEOTIDE SEQUENCE</scope>
</reference>
<reference evidence="2" key="1">
    <citation type="submission" date="2014-11" db="EMBL/GenBank/DDBJ databases">
        <authorList>
            <person name="Amaro Gonzalez C."/>
        </authorList>
    </citation>
    <scope>NUCLEOTIDE SEQUENCE</scope>
</reference>
<evidence type="ECO:0000313" key="2">
    <source>
        <dbReference type="EMBL" id="JAH63396.1"/>
    </source>
</evidence>
<protein>
    <submittedName>
        <fullName evidence="2">Uncharacterized protein</fullName>
    </submittedName>
</protein>
<feature type="compositionally biased region" description="Basic residues" evidence="1">
    <location>
        <begin position="1"/>
        <end position="10"/>
    </location>
</feature>
<name>A0A0E9UC37_ANGAN</name>
<proteinExistence type="predicted"/>
<dbReference type="EMBL" id="GBXM01045181">
    <property type="protein sequence ID" value="JAH63396.1"/>
    <property type="molecule type" value="Transcribed_RNA"/>
</dbReference>
<accession>A0A0E9UC37</accession>
<dbReference type="AlphaFoldDB" id="A0A0E9UC37"/>
<sequence length="21" mass="2454">MLRVKGRKKLERPFSSAVCFT</sequence>
<evidence type="ECO:0000256" key="1">
    <source>
        <dbReference type="SAM" id="MobiDB-lite"/>
    </source>
</evidence>
<feature type="region of interest" description="Disordered" evidence="1">
    <location>
        <begin position="1"/>
        <end position="21"/>
    </location>
</feature>
<organism evidence="2">
    <name type="scientific">Anguilla anguilla</name>
    <name type="common">European freshwater eel</name>
    <name type="synonym">Muraena anguilla</name>
    <dbReference type="NCBI Taxonomy" id="7936"/>
    <lineage>
        <taxon>Eukaryota</taxon>
        <taxon>Metazoa</taxon>
        <taxon>Chordata</taxon>
        <taxon>Craniata</taxon>
        <taxon>Vertebrata</taxon>
        <taxon>Euteleostomi</taxon>
        <taxon>Actinopterygii</taxon>
        <taxon>Neopterygii</taxon>
        <taxon>Teleostei</taxon>
        <taxon>Anguilliformes</taxon>
        <taxon>Anguillidae</taxon>
        <taxon>Anguilla</taxon>
    </lineage>
</organism>